<comment type="caution">
    <text evidence="2">The sequence shown here is derived from an EMBL/GenBank/DDBJ whole genome shotgun (WGS) entry which is preliminary data.</text>
</comment>
<accession>A0A8J5CL67</accession>
<evidence type="ECO:0000313" key="3">
    <source>
        <dbReference type="Proteomes" id="UP000770661"/>
    </source>
</evidence>
<feature type="region of interest" description="Disordered" evidence="1">
    <location>
        <begin position="82"/>
        <end position="107"/>
    </location>
</feature>
<sequence>MGLHEVVVITPSNTSAFSKAINRLLPHRFRKCDGCNRREKDCTCRFQFFRSNGVAEQHLAGVGESIVTVTRAGDTGVLHLHQHHHNTRAPSPPHRHHHHHQQQQRQRCFPGLSSTLSNISSHPVILSHIIPSHTQLSTSTEPSSTPRGVDHPHWVSSGVHVSSHHPQPHQQLGTGGGVRLPSGDLSPVASSLHYQHHHRQGRLPLTTTTTDTDMPVKGLGSLNTGGNCGGVGGPLSSPPPPPPFLLAPPTTTTITTTTTIFDSNTNNIHDNNHYNNNNQLNLHPFDTTSSTTSSISNTNTSSISASSRCPALHDLHDYGGDGSEGDNYQVAASY</sequence>
<name>A0A8J5CL67_CHIOP</name>
<evidence type="ECO:0000256" key="1">
    <source>
        <dbReference type="SAM" id="MobiDB-lite"/>
    </source>
</evidence>
<feature type="compositionally biased region" description="Basic residues" evidence="1">
    <location>
        <begin position="82"/>
        <end position="102"/>
    </location>
</feature>
<dbReference type="Proteomes" id="UP000770661">
    <property type="component" value="Unassembled WGS sequence"/>
</dbReference>
<reference evidence="2" key="1">
    <citation type="submission" date="2020-07" db="EMBL/GenBank/DDBJ databases">
        <title>The High-quality genome of the commercially important snow crab, Chionoecetes opilio.</title>
        <authorList>
            <person name="Jeong J.-H."/>
            <person name="Ryu S."/>
        </authorList>
    </citation>
    <scope>NUCLEOTIDE SEQUENCE</scope>
    <source>
        <strain evidence="2">MADBK_172401_WGS</strain>
        <tissue evidence="2">Digestive gland</tissue>
    </source>
</reference>
<organism evidence="2 3">
    <name type="scientific">Chionoecetes opilio</name>
    <name type="common">Atlantic snow crab</name>
    <name type="synonym">Cancer opilio</name>
    <dbReference type="NCBI Taxonomy" id="41210"/>
    <lineage>
        <taxon>Eukaryota</taxon>
        <taxon>Metazoa</taxon>
        <taxon>Ecdysozoa</taxon>
        <taxon>Arthropoda</taxon>
        <taxon>Crustacea</taxon>
        <taxon>Multicrustacea</taxon>
        <taxon>Malacostraca</taxon>
        <taxon>Eumalacostraca</taxon>
        <taxon>Eucarida</taxon>
        <taxon>Decapoda</taxon>
        <taxon>Pleocyemata</taxon>
        <taxon>Brachyura</taxon>
        <taxon>Eubrachyura</taxon>
        <taxon>Majoidea</taxon>
        <taxon>Majidae</taxon>
        <taxon>Chionoecetes</taxon>
    </lineage>
</organism>
<keyword evidence="3" id="KW-1185">Reference proteome</keyword>
<feature type="region of interest" description="Disordered" evidence="1">
    <location>
        <begin position="135"/>
        <end position="214"/>
    </location>
</feature>
<protein>
    <submittedName>
        <fullName evidence="2">Uncharacterized protein</fullName>
    </submittedName>
</protein>
<evidence type="ECO:0000313" key="2">
    <source>
        <dbReference type="EMBL" id="KAG0724503.1"/>
    </source>
</evidence>
<dbReference type="EMBL" id="JACEEZ010006826">
    <property type="protein sequence ID" value="KAG0724503.1"/>
    <property type="molecule type" value="Genomic_DNA"/>
</dbReference>
<gene>
    <name evidence="2" type="ORF">GWK47_005052</name>
</gene>
<feature type="compositionally biased region" description="Polar residues" evidence="1">
    <location>
        <begin position="135"/>
        <end position="146"/>
    </location>
</feature>
<proteinExistence type="predicted"/>
<dbReference type="AlphaFoldDB" id="A0A8J5CL67"/>